<reference evidence="2" key="1">
    <citation type="journal article" date="2022" name="Int. J. Mol. Sci.">
        <title>Draft Genome of Tanacetum Coccineum: Genomic Comparison of Closely Related Tanacetum-Family Plants.</title>
        <authorList>
            <person name="Yamashiro T."/>
            <person name="Shiraishi A."/>
            <person name="Nakayama K."/>
            <person name="Satake H."/>
        </authorList>
    </citation>
    <scope>NUCLEOTIDE SEQUENCE</scope>
</reference>
<keyword evidence="1" id="KW-0732">Signal</keyword>
<evidence type="ECO:0000313" key="2">
    <source>
        <dbReference type="EMBL" id="GJT31638.1"/>
    </source>
</evidence>
<protein>
    <submittedName>
        <fullName evidence="2">Uncharacterized protein</fullName>
    </submittedName>
</protein>
<accession>A0ABQ5CZD7</accession>
<sequence length="234" mass="26689">MSVYLLVLYALFACVDAVNDLDVFSLSVSYSVVLVNQETVYMIRSFACVGYASIEGDHWSPKATFLLWELRHVARADSLTSESAHAEKYNSIVDTRSLDKIDTRAHVGNYKCTVCVTILYVTLYTQEIDARGLLALGRVIEGLAVWKQVDTPYRAMWDTAYWGFLGVRTTFDIFQNILLLYCEYGVLMSPGYDVLGLQSFVAYQLMWMAYSSPPIVRQWSFDSLKSWIRRIGLE</sequence>
<reference evidence="2" key="2">
    <citation type="submission" date="2022-01" db="EMBL/GenBank/DDBJ databases">
        <authorList>
            <person name="Yamashiro T."/>
            <person name="Shiraishi A."/>
            <person name="Satake H."/>
            <person name="Nakayama K."/>
        </authorList>
    </citation>
    <scope>NUCLEOTIDE SEQUENCE</scope>
</reference>
<comment type="caution">
    <text evidence="2">The sequence shown here is derived from an EMBL/GenBank/DDBJ whole genome shotgun (WGS) entry which is preliminary data.</text>
</comment>
<keyword evidence="3" id="KW-1185">Reference proteome</keyword>
<evidence type="ECO:0000313" key="3">
    <source>
        <dbReference type="Proteomes" id="UP001151760"/>
    </source>
</evidence>
<feature type="signal peptide" evidence="1">
    <location>
        <begin position="1"/>
        <end position="17"/>
    </location>
</feature>
<dbReference type="EMBL" id="BQNB010014722">
    <property type="protein sequence ID" value="GJT31638.1"/>
    <property type="molecule type" value="Genomic_DNA"/>
</dbReference>
<gene>
    <name evidence="2" type="ORF">Tco_0922057</name>
</gene>
<evidence type="ECO:0000256" key="1">
    <source>
        <dbReference type="SAM" id="SignalP"/>
    </source>
</evidence>
<proteinExistence type="predicted"/>
<feature type="chain" id="PRO_5046339313" evidence="1">
    <location>
        <begin position="18"/>
        <end position="234"/>
    </location>
</feature>
<dbReference type="Proteomes" id="UP001151760">
    <property type="component" value="Unassembled WGS sequence"/>
</dbReference>
<name>A0ABQ5CZD7_9ASTR</name>
<organism evidence="2 3">
    <name type="scientific">Tanacetum coccineum</name>
    <dbReference type="NCBI Taxonomy" id="301880"/>
    <lineage>
        <taxon>Eukaryota</taxon>
        <taxon>Viridiplantae</taxon>
        <taxon>Streptophyta</taxon>
        <taxon>Embryophyta</taxon>
        <taxon>Tracheophyta</taxon>
        <taxon>Spermatophyta</taxon>
        <taxon>Magnoliopsida</taxon>
        <taxon>eudicotyledons</taxon>
        <taxon>Gunneridae</taxon>
        <taxon>Pentapetalae</taxon>
        <taxon>asterids</taxon>
        <taxon>campanulids</taxon>
        <taxon>Asterales</taxon>
        <taxon>Asteraceae</taxon>
        <taxon>Asteroideae</taxon>
        <taxon>Anthemideae</taxon>
        <taxon>Anthemidinae</taxon>
        <taxon>Tanacetum</taxon>
    </lineage>
</organism>